<feature type="transmembrane region" description="Helical" evidence="1">
    <location>
        <begin position="144"/>
        <end position="168"/>
    </location>
</feature>
<feature type="transmembrane region" description="Helical" evidence="1">
    <location>
        <begin position="12"/>
        <end position="33"/>
    </location>
</feature>
<gene>
    <name evidence="3" type="ORF">PX52LOC_01589</name>
</gene>
<dbReference type="GO" id="GO:0004175">
    <property type="term" value="F:endopeptidase activity"/>
    <property type="evidence" value="ECO:0007669"/>
    <property type="project" value="UniProtKB-ARBA"/>
</dbReference>
<sequence length="336" mass="36496">MTDLRAEAVAMATAAACVAAAAVPAGAACWWLARRCREPVVPRYRKGFSRWDGFDALVLFCVCTMLSTALAGVLDSAGYFRPIFNDVRPGADAAEAVRFDYQNRRNTIAGLIVMPGVMAGFAWWKRFGWKELDRERVRRFIADVSAGVGGWCVLMPLTLVVHFVVNAISQQLDVTPDEHPLKSVKLQTAFDVALFLAGACVVAPFFEEMAFRRVLIPWAARRLYRPWILMAFAALMAYSRGGGHSLVGPLAFVGAAALALFALERVARRSLRPAAAILATATFFAAIHASVWPTPIPLLMLGVGLGWIVLRTKSVTAAVVTHGLFNAVSAVFLLRG</sequence>
<dbReference type="PROSITE" id="PS51257">
    <property type="entry name" value="PROKAR_LIPOPROTEIN"/>
    <property type="match status" value="1"/>
</dbReference>
<evidence type="ECO:0000259" key="2">
    <source>
        <dbReference type="Pfam" id="PF02517"/>
    </source>
</evidence>
<feature type="transmembrane region" description="Helical" evidence="1">
    <location>
        <begin position="314"/>
        <end position="334"/>
    </location>
</feature>
<feature type="transmembrane region" description="Helical" evidence="1">
    <location>
        <begin position="54"/>
        <end position="74"/>
    </location>
</feature>
<feature type="domain" description="CAAX prenyl protease 2/Lysostaphin resistance protein A-like" evidence="2">
    <location>
        <begin position="262"/>
        <end position="328"/>
    </location>
</feature>
<proteinExistence type="predicted"/>
<evidence type="ECO:0000256" key="1">
    <source>
        <dbReference type="SAM" id="Phobius"/>
    </source>
</evidence>
<dbReference type="InterPro" id="IPR003675">
    <property type="entry name" value="Rce1/LyrA-like_dom"/>
</dbReference>
<feature type="transmembrane region" description="Helical" evidence="1">
    <location>
        <begin position="107"/>
        <end position="124"/>
    </location>
</feature>
<dbReference type="Proteomes" id="UP000324974">
    <property type="component" value="Chromosome"/>
</dbReference>
<reference evidence="4" key="1">
    <citation type="submission" date="2019-08" db="EMBL/GenBank/DDBJ databases">
        <title>Limnoglobus roseus gen. nov., sp. nov., a novel freshwater planctomycete with a giant genome from the family Gemmataceae.</title>
        <authorList>
            <person name="Kulichevskaya I.S."/>
            <person name="Naumoff D.G."/>
            <person name="Miroshnikov K."/>
            <person name="Ivanova A."/>
            <person name="Philippov D.A."/>
            <person name="Hakobyan A."/>
            <person name="Rijpstra I.C."/>
            <person name="Sinninghe Damste J.S."/>
            <person name="Liesack W."/>
            <person name="Dedysh S.N."/>
        </authorList>
    </citation>
    <scope>NUCLEOTIDE SEQUENCE [LARGE SCALE GENOMIC DNA]</scope>
    <source>
        <strain evidence="4">PX52</strain>
    </source>
</reference>
<keyword evidence="3" id="KW-0378">Hydrolase</keyword>
<dbReference type="Pfam" id="PF02517">
    <property type="entry name" value="Rce1-like"/>
    <property type="match status" value="2"/>
</dbReference>
<dbReference type="OrthoDB" id="288879at2"/>
<dbReference type="RefSeq" id="WP_149109572.1">
    <property type="nucleotide sequence ID" value="NZ_CP042425.1"/>
</dbReference>
<dbReference type="AlphaFoldDB" id="A0A5C1A9G8"/>
<keyword evidence="3" id="KW-0482">Metalloprotease</keyword>
<keyword evidence="1" id="KW-0472">Membrane</keyword>
<keyword evidence="4" id="KW-1185">Reference proteome</keyword>
<dbReference type="EMBL" id="CP042425">
    <property type="protein sequence ID" value="QEL14696.1"/>
    <property type="molecule type" value="Genomic_DNA"/>
</dbReference>
<keyword evidence="3" id="KW-0645">Protease</keyword>
<feature type="transmembrane region" description="Helical" evidence="1">
    <location>
        <begin position="275"/>
        <end position="294"/>
    </location>
</feature>
<organism evidence="3 4">
    <name type="scientific">Limnoglobus roseus</name>
    <dbReference type="NCBI Taxonomy" id="2598579"/>
    <lineage>
        <taxon>Bacteria</taxon>
        <taxon>Pseudomonadati</taxon>
        <taxon>Planctomycetota</taxon>
        <taxon>Planctomycetia</taxon>
        <taxon>Gemmatales</taxon>
        <taxon>Gemmataceae</taxon>
        <taxon>Limnoglobus</taxon>
    </lineage>
</organism>
<feature type="transmembrane region" description="Helical" evidence="1">
    <location>
        <begin position="223"/>
        <end position="240"/>
    </location>
</feature>
<keyword evidence="1" id="KW-0812">Transmembrane</keyword>
<dbReference type="GO" id="GO:0006508">
    <property type="term" value="P:proteolysis"/>
    <property type="evidence" value="ECO:0007669"/>
    <property type="project" value="UniProtKB-KW"/>
</dbReference>
<name>A0A5C1A9G8_9BACT</name>
<evidence type="ECO:0000313" key="3">
    <source>
        <dbReference type="EMBL" id="QEL14696.1"/>
    </source>
</evidence>
<feature type="transmembrane region" description="Helical" evidence="1">
    <location>
        <begin position="188"/>
        <end position="211"/>
    </location>
</feature>
<keyword evidence="1" id="KW-1133">Transmembrane helix</keyword>
<dbReference type="GO" id="GO:0080120">
    <property type="term" value="P:CAAX-box protein maturation"/>
    <property type="evidence" value="ECO:0007669"/>
    <property type="project" value="UniProtKB-ARBA"/>
</dbReference>
<accession>A0A5C1A9G8</accession>
<feature type="transmembrane region" description="Helical" evidence="1">
    <location>
        <begin position="246"/>
        <end position="263"/>
    </location>
</feature>
<dbReference type="GO" id="GO:0008237">
    <property type="term" value="F:metallopeptidase activity"/>
    <property type="evidence" value="ECO:0007669"/>
    <property type="project" value="UniProtKB-KW"/>
</dbReference>
<feature type="domain" description="CAAX prenyl protease 2/Lysostaphin resistance protein A-like" evidence="2">
    <location>
        <begin position="192"/>
        <end position="261"/>
    </location>
</feature>
<evidence type="ECO:0000313" key="4">
    <source>
        <dbReference type="Proteomes" id="UP000324974"/>
    </source>
</evidence>
<protein>
    <submittedName>
        <fullName evidence="3">CPBP family intramembrane metalloprotease</fullName>
    </submittedName>
</protein>
<dbReference type="KEGG" id="lrs:PX52LOC_01589"/>